<dbReference type="RefSeq" id="WP_054637069.1">
    <property type="nucleotide sequence ID" value="NZ_JBHSOZ010000002.1"/>
</dbReference>
<accession>A0ABW0YIL5</accession>
<dbReference type="InterPro" id="IPR022929">
    <property type="entry name" value="Put_MntP"/>
</dbReference>
<evidence type="ECO:0000256" key="1">
    <source>
        <dbReference type="ARBA" id="ARBA00022448"/>
    </source>
</evidence>
<comment type="caution">
    <text evidence="9">The sequence shown here is derived from an EMBL/GenBank/DDBJ whole genome shotgun (WGS) entry which is preliminary data.</text>
</comment>
<keyword evidence="10" id="KW-1185">Reference proteome</keyword>
<sequence>MEEWIVLGIIAVALGMDAFSMSLAMGMNGIKVRERPKIASTIGMFHILMPLAGIAGGKWIASSFEQLALWVGGGLLILIGLQMIWTGVGSSSENNTITPRGLGLLLFALLVSLDSFSVGITLGIVGAKIVAVLLLFGLTSAVATWMGLFLGTHAKGVVGSYGEMLGGGILLAFGVKLLLPL</sequence>
<keyword evidence="2 8" id="KW-1003">Cell membrane</keyword>
<evidence type="ECO:0000256" key="6">
    <source>
        <dbReference type="ARBA" id="ARBA00023136"/>
    </source>
</evidence>
<keyword evidence="3 8" id="KW-0812">Transmembrane</keyword>
<dbReference type="Proteomes" id="UP001596142">
    <property type="component" value="Unassembled WGS sequence"/>
</dbReference>
<gene>
    <name evidence="8" type="primary">mntP</name>
    <name evidence="9" type="ORF">ACFPU1_01860</name>
</gene>
<dbReference type="PANTHER" id="PTHR35529:SF1">
    <property type="entry name" value="MANGANESE EFFLUX PUMP MNTP-RELATED"/>
    <property type="match status" value="1"/>
</dbReference>
<dbReference type="EMBL" id="JBHSOZ010000002">
    <property type="protein sequence ID" value="MFC5711521.1"/>
    <property type="molecule type" value="Genomic_DNA"/>
</dbReference>
<evidence type="ECO:0000256" key="2">
    <source>
        <dbReference type="ARBA" id="ARBA00022475"/>
    </source>
</evidence>
<feature type="transmembrane region" description="Helical" evidence="8">
    <location>
        <begin position="161"/>
        <end position="179"/>
    </location>
</feature>
<comment type="function">
    <text evidence="8">Probably functions as a manganese efflux pump.</text>
</comment>
<evidence type="ECO:0000313" key="9">
    <source>
        <dbReference type="EMBL" id="MFC5711521.1"/>
    </source>
</evidence>
<organism evidence="9 10">
    <name type="scientific">Thalassorhabdus alkalitolerans</name>
    <dbReference type="NCBI Taxonomy" id="2282697"/>
    <lineage>
        <taxon>Bacteria</taxon>
        <taxon>Bacillati</taxon>
        <taxon>Bacillota</taxon>
        <taxon>Bacilli</taxon>
        <taxon>Bacillales</taxon>
        <taxon>Bacillaceae</taxon>
        <taxon>Thalassorhabdus</taxon>
    </lineage>
</organism>
<proteinExistence type="inferred from homology"/>
<keyword evidence="5 8" id="KW-0406">Ion transport</keyword>
<feature type="transmembrane region" description="Helical" evidence="8">
    <location>
        <begin position="67"/>
        <end position="89"/>
    </location>
</feature>
<evidence type="ECO:0000313" key="10">
    <source>
        <dbReference type="Proteomes" id="UP001596142"/>
    </source>
</evidence>
<feature type="transmembrane region" description="Helical" evidence="8">
    <location>
        <begin position="101"/>
        <end position="123"/>
    </location>
</feature>
<evidence type="ECO:0000256" key="5">
    <source>
        <dbReference type="ARBA" id="ARBA00023065"/>
    </source>
</evidence>
<evidence type="ECO:0000256" key="7">
    <source>
        <dbReference type="ARBA" id="ARBA00023211"/>
    </source>
</evidence>
<dbReference type="PANTHER" id="PTHR35529">
    <property type="entry name" value="MANGANESE EFFLUX PUMP MNTP-RELATED"/>
    <property type="match status" value="1"/>
</dbReference>
<name>A0ABW0YIL5_9BACI</name>
<protein>
    <recommendedName>
        <fullName evidence="8">Putative manganese efflux pump MntP</fullName>
    </recommendedName>
</protein>
<keyword evidence="7 8" id="KW-0464">Manganese</keyword>
<comment type="similarity">
    <text evidence="8">Belongs to the MntP (TC 9.B.29) family.</text>
</comment>
<dbReference type="HAMAP" id="MF_01521">
    <property type="entry name" value="MntP_pump"/>
    <property type="match status" value="1"/>
</dbReference>
<evidence type="ECO:0000256" key="4">
    <source>
        <dbReference type="ARBA" id="ARBA00022989"/>
    </source>
</evidence>
<feature type="transmembrane region" description="Helical" evidence="8">
    <location>
        <begin position="38"/>
        <end position="61"/>
    </location>
</feature>
<keyword evidence="6 8" id="KW-0472">Membrane</keyword>
<evidence type="ECO:0000256" key="3">
    <source>
        <dbReference type="ARBA" id="ARBA00022692"/>
    </source>
</evidence>
<feature type="transmembrane region" description="Helical" evidence="8">
    <location>
        <begin position="6"/>
        <end position="26"/>
    </location>
</feature>
<reference evidence="10" key="1">
    <citation type="journal article" date="2019" name="Int. J. Syst. Evol. Microbiol.">
        <title>The Global Catalogue of Microorganisms (GCM) 10K type strain sequencing project: providing services to taxonomists for standard genome sequencing and annotation.</title>
        <authorList>
            <consortium name="The Broad Institute Genomics Platform"/>
            <consortium name="The Broad Institute Genome Sequencing Center for Infectious Disease"/>
            <person name="Wu L."/>
            <person name="Ma J."/>
        </authorList>
    </citation>
    <scope>NUCLEOTIDE SEQUENCE [LARGE SCALE GENOMIC DNA]</scope>
    <source>
        <strain evidence="10">CECT 7184</strain>
    </source>
</reference>
<keyword evidence="1 8" id="KW-0813">Transport</keyword>
<dbReference type="InterPro" id="IPR003810">
    <property type="entry name" value="Mntp/YtaF"/>
</dbReference>
<evidence type="ECO:0000256" key="8">
    <source>
        <dbReference type="HAMAP-Rule" id="MF_01521"/>
    </source>
</evidence>
<dbReference type="Pfam" id="PF02659">
    <property type="entry name" value="Mntp"/>
    <property type="match status" value="1"/>
</dbReference>
<comment type="subcellular location">
    <subcellularLocation>
        <location evidence="8">Cell membrane</location>
        <topology evidence="8">Multi-pass membrane protein</topology>
    </subcellularLocation>
</comment>
<keyword evidence="4 8" id="KW-1133">Transmembrane helix</keyword>
<feature type="transmembrane region" description="Helical" evidence="8">
    <location>
        <begin position="129"/>
        <end position="149"/>
    </location>
</feature>